<proteinExistence type="predicted"/>
<dbReference type="Proteomes" id="UP001483337">
    <property type="component" value="Plasmid unnamed"/>
</dbReference>
<dbReference type="EMBL" id="CP150887">
    <property type="protein sequence ID" value="WZB90363.1"/>
    <property type="molecule type" value="Genomic_DNA"/>
</dbReference>
<evidence type="ECO:0000313" key="1">
    <source>
        <dbReference type="EMBL" id="WZB90363.1"/>
    </source>
</evidence>
<keyword evidence="1" id="KW-0614">Plasmid</keyword>
<geneLocation type="plasmid" evidence="1 2">
    <name>unnamed</name>
</geneLocation>
<protein>
    <submittedName>
        <fullName evidence="1">Uncharacterized protein</fullName>
    </submittedName>
</protein>
<evidence type="ECO:0000313" key="2">
    <source>
        <dbReference type="Proteomes" id="UP001483337"/>
    </source>
</evidence>
<gene>
    <name evidence="1" type="ORF">WJM97_23210</name>
</gene>
<organism evidence="1 2">
    <name type="scientific">Okeanomitos corallinicola TIOX110</name>
    <dbReference type="NCBI Taxonomy" id="3133117"/>
    <lineage>
        <taxon>Bacteria</taxon>
        <taxon>Bacillati</taxon>
        <taxon>Cyanobacteriota</taxon>
        <taxon>Cyanophyceae</taxon>
        <taxon>Nostocales</taxon>
        <taxon>Aphanizomenonaceae</taxon>
        <taxon>Okeanomitos</taxon>
    </lineage>
</organism>
<sequence>MYIAPPVLIRLPSGGFPQAILAGVRTPNTIDKLRNACQSVGQHINIDVTEQSSELILVPKRIVVQTEDVSELQEIAAQLAIDFIEIPSSWSLLHFSASLEDYLINCQWSNEPELNWKSKTFDENILRFIFSPSSIEDNSGKRKPDLRLSQYKRPHQNTKIYYLWQEERCTQVERDWGRYAVIKAAKIQVLIYDKHRFIMAVPVGAKLPQLLERALTLCSGYAPMFIEELPLQQRAINSSISKEKVVVTNLNVTGFNLFRDVPPQIAEMTAVKLEQTMLIKSLDIKF</sequence>
<dbReference type="RefSeq" id="WP_353933261.1">
    <property type="nucleotide sequence ID" value="NZ_CP150887.1"/>
</dbReference>
<keyword evidence="2" id="KW-1185">Reference proteome</keyword>
<accession>A0ABZ2UY69</accession>
<name>A0ABZ2UY69_9CYAN</name>
<reference evidence="1 2" key="1">
    <citation type="submission" date="2024-04" db="EMBL/GenBank/DDBJ databases">
        <title>Okeanomitos corallinicola gen. &amp; sp. nov. (Nostocales, Cyanobacteria), a new toxic marine heterocyst-forming cyanobacterium from a coral reef.</title>
        <authorList>
            <person name="Li H."/>
            <person name="Li R."/>
            <person name="Kang J."/>
            <person name="Hii K.S."/>
            <person name="Mohamed H.F."/>
            <person name="Xu X."/>
            <person name="Luo Z."/>
        </authorList>
    </citation>
    <scope>NUCLEOTIDE SEQUENCE [LARGE SCALE GENOMIC DNA]</scope>
    <source>
        <strain evidence="1 2">TIOX110</strain>
        <plasmid evidence="1 2">unnamed</plasmid>
    </source>
</reference>